<comment type="caution">
    <text evidence="1">The sequence shown here is derived from an EMBL/GenBank/DDBJ whole genome shotgun (WGS) entry which is preliminary data.</text>
</comment>
<accession>A0ABU6EBA7</accession>
<organism evidence="1 2">
    <name type="scientific">Proteus cibi</name>
    <dbReference type="NCBI Taxonomy" id="2050966"/>
    <lineage>
        <taxon>Bacteria</taxon>
        <taxon>Pseudomonadati</taxon>
        <taxon>Pseudomonadota</taxon>
        <taxon>Gammaproteobacteria</taxon>
        <taxon>Enterobacterales</taxon>
        <taxon>Morganellaceae</taxon>
        <taxon>Proteus</taxon>
    </lineage>
</organism>
<dbReference type="EMBL" id="JAMZOO010000001">
    <property type="protein sequence ID" value="MEB6856362.1"/>
    <property type="molecule type" value="Genomic_DNA"/>
</dbReference>
<name>A0ABU6EBA7_9GAMM</name>
<dbReference type="Proteomes" id="UP001332939">
    <property type="component" value="Unassembled WGS sequence"/>
</dbReference>
<keyword evidence="2" id="KW-1185">Reference proteome</keyword>
<protein>
    <submittedName>
        <fullName evidence="1">FAD-binding oxidoreductase</fullName>
    </submittedName>
</protein>
<sequence>MRLFAVKDYIDNSDEHHPERITCHAQATFCDNFTQTGKLTIKQVAVGEVPMPKDEMPIIGEISPYQRLYLVTMHVAVTLSPLLCE</sequence>
<reference evidence="1 2" key="1">
    <citation type="submission" date="2022-05" db="EMBL/GenBank/DDBJ databases">
        <title>Whole genome sequences of Escherichia coli of fish isolates collected from Assam, India.</title>
        <authorList>
            <person name="Sudha S."/>
            <person name="Muneeb K.H."/>
            <person name="Rakshit O."/>
            <person name="Mendem S.K."/>
            <person name="Raisen C."/>
            <person name="Holmes M.A."/>
            <person name="Shome B.R."/>
            <person name="Sivaraman G.K."/>
        </authorList>
    </citation>
    <scope>NUCLEOTIDE SEQUENCE [LARGE SCALE GENOMIC DNA]</scope>
    <source>
        <strain evidence="1 2">278</strain>
    </source>
</reference>
<dbReference type="RefSeq" id="WP_023582177.1">
    <property type="nucleotide sequence ID" value="NZ_JAMZOO010000001.1"/>
</dbReference>
<gene>
    <name evidence="1" type="ORF">NA736_04865</name>
</gene>
<evidence type="ECO:0000313" key="1">
    <source>
        <dbReference type="EMBL" id="MEB6856362.1"/>
    </source>
</evidence>
<proteinExistence type="predicted"/>
<evidence type="ECO:0000313" key="2">
    <source>
        <dbReference type="Proteomes" id="UP001332939"/>
    </source>
</evidence>